<name>A0A8J9VZG7_BRALA</name>
<dbReference type="GO" id="GO:0016020">
    <property type="term" value="C:membrane"/>
    <property type="evidence" value="ECO:0007669"/>
    <property type="project" value="TreeGrafter"/>
</dbReference>
<dbReference type="PANTHER" id="PTHR12242">
    <property type="entry name" value="OS02G0130600 PROTEIN-RELATED"/>
    <property type="match status" value="1"/>
</dbReference>
<keyword evidence="1" id="KW-0472">Membrane</keyword>
<organism evidence="2 3">
    <name type="scientific">Branchiostoma lanceolatum</name>
    <name type="common">Common lancelet</name>
    <name type="synonym">Amphioxus lanceolatum</name>
    <dbReference type="NCBI Taxonomy" id="7740"/>
    <lineage>
        <taxon>Eukaryota</taxon>
        <taxon>Metazoa</taxon>
        <taxon>Chordata</taxon>
        <taxon>Cephalochordata</taxon>
        <taxon>Leptocardii</taxon>
        <taxon>Amphioxiformes</taxon>
        <taxon>Branchiostomatidae</taxon>
        <taxon>Branchiostoma</taxon>
    </lineage>
</organism>
<accession>A0A8J9VZG7</accession>
<keyword evidence="3" id="KW-1185">Reference proteome</keyword>
<gene>
    <name evidence="2" type="primary">Hypp441</name>
    <name evidence="2" type="ORF">BLAG_LOCUS1493</name>
</gene>
<feature type="transmembrane region" description="Helical" evidence="1">
    <location>
        <begin position="153"/>
        <end position="172"/>
    </location>
</feature>
<feature type="transmembrane region" description="Helical" evidence="1">
    <location>
        <begin position="179"/>
        <end position="199"/>
    </location>
</feature>
<dbReference type="OrthoDB" id="419711at2759"/>
<dbReference type="InterPro" id="IPR049352">
    <property type="entry name" value="Rost"/>
</dbReference>
<dbReference type="PANTHER" id="PTHR12242:SF45">
    <property type="entry name" value="MARVEL DOMAIN-CONTAINING PROTEIN"/>
    <property type="match status" value="1"/>
</dbReference>
<feature type="transmembrane region" description="Helical" evidence="1">
    <location>
        <begin position="122"/>
        <end position="141"/>
    </location>
</feature>
<proteinExistence type="predicted"/>
<sequence>MGCCGGKCENILFRNAKEDDFVESAWGKGRASYIAFRGFFTLFLVVFLVWHLYDSFSRDTLYFTKADNWGYLLLVVYFIWALVLACVGYCRKHSSEVSPLPNETEKEAKPEGRLPWYFQVQWLLFNMSFTVAFLVLFAYNGLVIKGEFNIQDVAVHILNSVVALLDTLVCGIHVRLLHVVYPMCFGLLYVVFVLIYWGAGGTDAKGNPYVYSIIDFSGDPGLAAGVCVGLVFLAVPLSHLFVYLLYRLRCVLVRMYEKKLQGEREEQAFLRRMGRAPIF</sequence>
<evidence type="ECO:0000313" key="3">
    <source>
        <dbReference type="Proteomes" id="UP000838412"/>
    </source>
</evidence>
<protein>
    <submittedName>
        <fullName evidence="2">Hypp441 protein</fullName>
    </submittedName>
</protein>
<dbReference type="AlphaFoldDB" id="A0A8J9VZG7"/>
<dbReference type="Proteomes" id="UP000838412">
    <property type="component" value="Chromosome 1"/>
</dbReference>
<dbReference type="EMBL" id="OV696686">
    <property type="protein sequence ID" value="CAH1232300.1"/>
    <property type="molecule type" value="Genomic_DNA"/>
</dbReference>
<feature type="transmembrane region" description="Helical" evidence="1">
    <location>
        <begin position="69"/>
        <end position="90"/>
    </location>
</feature>
<evidence type="ECO:0000256" key="1">
    <source>
        <dbReference type="SAM" id="Phobius"/>
    </source>
</evidence>
<feature type="transmembrane region" description="Helical" evidence="1">
    <location>
        <begin position="222"/>
        <end position="246"/>
    </location>
</feature>
<keyword evidence="1" id="KW-0812">Transmembrane</keyword>
<dbReference type="Pfam" id="PF21534">
    <property type="entry name" value="Rost"/>
    <property type="match status" value="1"/>
</dbReference>
<reference evidence="2" key="1">
    <citation type="submission" date="2022-01" db="EMBL/GenBank/DDBJ databases">
        <authorList>
            <person name="Braso-Vives M."/>
        </authorList>
    </citation>
    <scope>NUCLEOTIDE SEQUENCE</scope>
</reference>
<feature type="transmembrane region" description="Helical" evidence="1">
    <location>
        <begin position="34"/>
        <end position="53"/>
    </location>
</feature>
<evidence type="ECO:0000313" key="2">
    <source>
        <dbReference type="EMBL" id="CAH1232300.1"/>
    </source>
</evidence>
<keyword evidence="1" id="KW-1133">Transmembrane helix</keyword>